<accession>A0A9E6MY25</accession>
<dbReference type="Proteomes" id="UP000683551">
    <property type="component" value="Chromosome"/>
</dbReference>
<dbReference type="RefSeq" id="WP_273144348.1">
    <property type="nucleotide sequence ID" value="NZ_CP053675.1"/>
</dbReference>
<gene>
    <name evidence="2" type="ORF">JZL65_11910</name>
</gene>
<feature type="transmembrane region" description="Helical" evidence="1">
    <location>
        <begin position="301"/>
        <end position="318"/>
    </location>
</feature>
<evidence type="ECO:0000313" key="3">
    <source>
        <dbReference type="Proteomes" id="UP000683551"/>
    </source>
</evidence>
<proteinExistence type="predicted"/>
<feature type="transmembrane region" description="Helical" evidence="1">
    <location>
        <begin position="238"/>
        <end position="258"/>
    </location>
</feature>
<evidence type="ECO:0000256" key="1">
    <source>
        <dbReference type="SAM" id="Phobius"/>
    </source>
</evidence>
<keyword evidence="1" id="KW-0812">Transmembrane</keyword>
<protein>
    <submittedName>
        <fullName evidence="2">Uncharacterized protein</fullName>
    </submittedName>
</protein>
<reference evidence="2" key="1">
    <citation type="submission" date="2021-02" db="EMBL/GenBank/DDBJ databases">
        <title>Comparative genomics of Ferrovum myxofaciens strains, predominant extremophile bacteria forming large biofilm stalactites in acid mine ecosystems.</title>
        <authorList>
            <person name="Burkartova K."/>
            <person name="Ridl J."/>
            <person name="Pajer P."/>
            <person name="Falteisek L."/>
        </authorList>
    </citation>
    <scope>NUCLEOTIDE SEQUENCE</scope>
    <source>
        <strain evidence="2">MI1III</strain>
    </source>
</reference>
<organism evidence="2 3">
    <name type="scientific">Ferrovum myxofaciens</name>
    <dbReference type="NCBI Taxonomy" id="416213"/>
    <lineage>
        <taxon>Bacteria</taxon>
        <taxon>Pseudomonadati</taxon>
        <taxon>Pseudomonadota</taxon>
        <taxon>Betaproteobacteria</taxon>
        <taxon>Ferrovales</taxon>
        <taxon>Ferrovaceae</taxon>
        <taxon>Ferrovum</taxon>
    </lineage>
</organism>
<dbReference type="EMBL" id="CP071137">
    <property type="protein sequence ID" value="QWY77157.1"/>
    <property type="molecule type" value="Genomic_DNA"/>
</dbReference>
<keyword evidence="1" id="KW-1133">Transmembrane helix</keyword>
<feature type="transmembrane region" description="Helical" evidence="1">
    <location>
        <begin position="330"/>
        <end position="351"/>
    </location>
</feature>
<name>A0A9E6MY25_9PROT</name>
<feature type="transmembrane region" description="Helical" evidence="1">
    <location>
        <begin position="21"/>
        <end position="40"/>
    </location>
</feature>
<feature type="transmembrane region" description="Helical" evidence="1">
    <location>
        <begin position="357"/>
        <end position="375"/>
    </location>
</feature>
<feature type="transmembrane region" description="Helical" evidence="1">
    <location>
        <begin position="387"/>
        <end position="409"/>
    </location>
</feature>
<feature type="transmembrane region" description="Helical" evidence="1">
    <location>
        <begin position="82"/>
        <end position="104"/>
    </location>
</feature>
<evidence type="ECO:0000313" key="2">
    <source>
        <dbReference type="EMBL" id="QWY77157.1"/>
    </source>
</evidence>
<feature type="transmembrane region" description="Helical" evidence="1">
    <location>
        <begin position="142"/>
        <end position="162"/>
    </location>
</feature>
<sequence>MEKLMNDQSSQSSSFKRIWEFNFVTLITTLIQFLCVAYTFPVSELLSNQPFFHIDSAFHWYQMQLAADIAPSTIGYDPFFAAGYPGGVTINLSAHVPALLAILLTPKVSIVVIYKCYVFVCAILGPACVSLAASLLRLSFRHTALAGFLALILWWASIFHWYHTAGMVSFVMASFVALPFSAAIYQYLESDENGWTLIVLGITGGIIFFSHPLFPIPIVFFTLSYVCTSWSRISFQRLTILILVVSGISLIPNLFWLIPMFHYSGDPSIYLKVGQPYQKIVDANLLWRELIGQFRGNTHGAKIYAPIFIGAVYSSLFSRNRSMLKIAQCLTLSGFIILLFAATGASISVIGNLQPNRFSPVGYLFLIIPATIGYYDAIHFIKERHNFFSKSFITIGVAIVVTTTSYASYEMVREIGYGHWGHYGFPPPGVRGIGEYSKWILNFLEKQTNTQGRILFELSSGRIYDDAHMTGYYAYTSDREFIGGSYPYFHFTNFQDGLLFGHPINQLSKSRFLDYMRIYNVGWILVHSEISKKYLDSIPTLKVVGEYKEFKAYQINQALSFFTEGKGNIKARSHNLIVLSDLQGGVVTLKYHYFPGILSSPHSTILPKYMLDDPTPFISITNPPKDMTLSLQ</sequence>
<feature type="transmembrane region" description="Helical" evidence="1">
    <location>
        <begin position="169"/>
        <end position="188"/>
    </location>
</feature>
<keyword evidence="1" id="KW-0472">Membrane</keyword>
<feature type="transmembrane region" description="Helical" evidence="1">
    <location>
        <begin position="194"/>
        <end position="226"/>
    </location>
</feature>
<feature type="transmembrane region" description="Helical" evidence="1">
    <location>
        <begin position="116"/>
        <end position="136"/>
    </location>
</feature>
<dbReference type="AlphaFoldDB" id="A0A9E6MY25"/>